<evidence type="ECO:0000259" key="1">
    <source>
        <dbReference type="Pfam" id="PF00656"/>
    </source>
</evidence>
<gene>
    <name evidence="2" type="ORF">E4021_09225</name>
</gene>
<name>A0A4S4NLF5_9BACT</name>
<accession>A0A4S4NLF5</accession>
<dbReference type="Pfam" id="PF00656">
    <property type="entry name" value="Peptidase_C14"/>
    <property type="match status" value="1"/>
</dbReference>
<dbReference type="OrthoDB" id="976354at2"/>
<keyword evidence="3" id="KW-1185">Reference proteome</keyword>
<dbReference type="AlphaFoldDB" id="A0A4S4NLF5"/>
<reference evidence="2 3" key="1">
    <citation type="submission" date="2019-04" db="EMBL/GenBank/DDBJ databases">
        <title>Lewinella litorea sp. nov., isolated from a marine sand.</title>
        <authorList>
            <person name="Yoon J.-H."/>
        </authorList>
    </citation>
    <scope>NUCLEOTIDE SEQUENCE [LARGE SCALE GENOMIC DNA]</scope>
    <source>
        <strain evidence="2 3">HSMS-39</strain>
    </source>
</reference>
<dbReference type="Proteomes" id="UP000308528">
    <property type="component" value="Unassembled WGS sequence"/>
</dbReference>
<dbReference type="InterPro" id="IPR029030">
    <property type="entry name" value="Caspase-like_dom_sf"/>
</dbReference>
<feature type="domain" description="Peptidase C14 caspase" evidence="1">
    <location>
        <begin position="43"/>
        <end position="263"/>
    </location>
</feature>
<sequence length="277" mass="30841">MKSNTPWAMLLSLLVWTVPGFGQQTIHLVYAANVFVEEDIYAGCQADVRNTVDLFTAIEEIAVLQGYDLAVAYHYPDYSKAGISEYLEHMRTDPEDAIVFVYSGHGIQDNTTCTWPLLYLCAEPTERIDYTGCALPLQDIYHLLQAKGVRMTLTMASSCNHNPLKDPGEQSLTSHGWEMTLPSPSGEAVNMDFGLLTAFRGHILASASRSGQRAYLTDQDGSFFVRAFLHSLIDGIVDEEGASWGRILQRTGERVRLEYGVKQDIQYCVATTQCSLH</sequence>
<dbReference type="Gene3D" id="3.40.50.1460">
    <property type="match status" value="1"/>
</dbReference>
<dbReference type="InterPro" id="IPR011600">
    <property type="entry name" value="Pept_C14_caspase"/>
</dbReference>
<protein>
    <submittedName>
        <fullName evidence="2">Caspase family protein</fullName>
    </submittedName>
</protein>
<dbReference type="GO" id="GO:0004197">
    <property type="term" value="F:cysteine-type endopeptidase activity"/>
    <property type="evidence" value="ECO:0007669"/>
    <property type="project" value="InterPro"/>
</dbReference>
<comment type="caution">
    <text evidence="2">The sequence shown here is derived from an EMBL/GenBank/DDBJ whole genome shotgun (WGS) entry which is preliminary data.</text>
</comment>
<dbReference type="RefSeq" id="WP_136458662.1">
    <property type="nucleotide sequence ID" value="NZ_SRSF01000003.1"/>
</dbReference>
<evidence type="ECO:0000313" key="3">
    <source>
        <dbReference type="Proteomes" id="UP000308528"/>
    </source>
</evidence>
<proteinExistence type="predicted"/>
<evidence type="ECO:0000313" key="2">
    <source>
        <dbReference type="EMBL" id="THH39785.1"/>
    </source>
</evidence>
<organism evidence="2 3">
    <name type="scientific">Neolewinella litorea</name>
    <dbReference type="NCBI Taxonomy" id="2562452"/>
    <lineage>
        <taxon>Bacteria</taxon>
        <taxon>Pseudomonadati</taxon>
        <taxon>Bacteroidota</taxon>
        <taxon>Saprospiria</taxon>
        <taxon>Saprospirales</taxon>
        <taxon>Lewinellaceae</taxon>
        <taxon>Neolewinella</taxon>
    </lineage>
</organism>
<dbReference type="GO" id="GO:0006508">
    <property type="term" value="P:proteolysis"/>
    <property type="evidence" value="ECO:0007669"/>
    <property type="project" value="InterPro"/>
</dbReference>
<dbReference type="EMBL" id="SRSF01000003">
    <property type="protein sequence ID" value="THH39785.1"/>
    <property type="molecule type" value="Genomic_DNA"/>
</dbReference>
<dbReference type="SUPFAM" id="SSF52129">
    <property type="entry name" value="Caspase-like"/>
    <property type="match status" value="1"/>
</dbReference>